<gene>
    <name evidence="1" type="ORF">HMPREF1536_01501</name>
</gene>
<proteinExistence type="predicted"/>
<comment type="caution">
    <text evidence="1">The sequence shown here is derived from an EMBL/GenBank/DDBJ whole genome shotgun (WGS) entry which is preliminary data.</text>
</comment>
<dbReference type="AlphaFoldDB" id="A0A0F5JLP7"/>
<dbReference type="RefSeq" id="WP_044191496.1">
    <property type="nucleotide sequence ID" value="NZ_AUAE01000009.1"/>
</dbReference>
<accession>A0A0F5JLP7</accession>
<dbReference type="PROSITE" id="PS51257">
    <property type="entry name" value="PROKAR_LIPOPROTEIN"/>
    <property type="match status" value="1"/>
</dbReference>
<dbReference type="STRING" id="1203610.HMPREF1536_01501"/>
<dbReference type="PATRIC" id="fig|1203610.3.peg.1537"/>
<keyword evidence="2" id="KW-1185">Reference proteome</keyword>
<dbReference type="Pfam" id="PF17170">
    <property type="entry name" value="DUF5128"/>
    <property type="match status" value="1"/>
</dbReference>
<organism evidence="1 2">
    <name type="scientific">Parabacteroides gordonii MS-1 = DSM 23371</name>
    <dbReference type="NCBI Taxonomy" id="1203610"/>
    <lineage>
        <taxon>Bacteria</taxon>
        <taxon>Pseudomonadati</taxon>
        <taxon>Bacteroidota</taxon>
        <taxon>Bacteroidia</taxon>
        <taxon>Bacteroidales</taxon>
        <taxon>Tannerellaceae</taxon>
        <taxon>Parabacteroides</taxon>
    </lineage>
</organism>
<reference evidence="1 2" key="1">
    <citation type="submission" date="2013-04" db="EMBL/GenBank/DDBJ databases">
        <title>The Genome Sequence of Parabacteroides gordonii DSM 23371.</title>
        <authorList>
            <consortium name="The Broad Institute Genomics Platform"/>
            <person name="Earl A."/>
            <person name="Ward D."/>
            <person name="Feldgarden M."/>
            <person name="Gevers D."/>
            <person name="Martens E."/>
            <person name="Sakamoto M."/>
            <person name="Benno Y."/>
            <person name="Suzuki N."/>
            <person name="Matsunaga N."/>
            <person name="Koshihara K."/>
            <person name="Seki M."/>
            <person name="Komiya H."/>
            <person name="Walker B."/>
            <person name="Young S."/>
            <person name="Zeng Q."/>
            <person name="Gargeya S."/>
            <person name="Fitzgerald M."/>
            <person name="Haas B."/>
            <person name="Abouelleil A."/>
            <person name="Allen A.W."/>
            <person name="Alvarado L."/>
            <person name="Arachchi H.M."/>
            <person name="Berlin A.M."/>
            <person name="Chapman S.B."/>
            <person name="Gainer-Dewar J."/>
            <person name="Goldberg J."/>
            <person name="Griggs A."/>
            <person name="Gujja S."/>
            <person name="Hansen M."/>
            <person name="Howarth C."/>
            <person name="Imamovic A."/>
            <person name="Ireland A."/>
            <person name="Larimer J."/>
            <person name="McCowan C."/>
            <person name="Murphy C."/>
            <person name="Pearson M."/>
            <person name="Poon T.W."/>
            <person name="Priest M."/>
            <person name="Roberts A."/>
            <person name="Saif S."/>
            <person name="Shea T."/>
            <person name="Sisk P."/>
            <person name="Sykes S."/>
            <person name="Wortman J."/>
            <person name="Nusbaum C."/>
            <person name="Birren B."/>
        </authorList>
    </citation>
    <scope>NUCLEOTIDE SEQUENCE [LARGE SCALE GENOMIC DNA]</scope>
    <source>
        <strain evidence="1 2">MS-1</strain>
    </source>
</reference>
<evidence type="ECO:0000313" key="2">
    <source>
        <dbReference type="Proteomes" id="UP000033035"/>
    </source>
</evidence>
<name>A0A0F5JLP7_9BACT</name>
<dbReference type="Proteomes" id="UP000033035">
    <property type="component" value="Unassembled WGS sequence"/>
</dbReference>
<protein>
    <recommendedName>
        <fullName evidence="3">6-bladed beta-propeller</fullName>
    </recommendedName>
</protein>
<dbReference type="HOGENOM" id="CLU_053283_1_1_10"/>
<dbReference type="EMBL" id="AQHW01000009">
    <property type="protein sequence ID" value="KKB58624.1"/>
    <property type="molecule type" value="Genomic_DNA"/>
</dbReference>
<evidence type="ECO:0008006" key="3">
    <source>
        <dbReference type="Google" id="ProtNLM"/>
    </source>
</evidence>
<evidence type="ECO:0000313" key="1">
    <source>
        <dbReference type="EMBL" id="KKB58624.1"/>
    </source>
</evidence>
<sequence>MHMVKQIRMAGVLPVCLFLLSCGGQKSGDQQAEDISGVSGYPVTIAFEKGIETEQEVLLSEIAKEVKIVPLETKPECLVAKVNKGMIQMVDHNLFIPCSEGLLQFTDDGKFVRSVAKRGQGPGEYAAVRFIAANDRLKQVYLMDHGKLLTYSVDGTYIRECKIPFCWQFTVLGDSTFVGYIYNNTGQKKDKLLLINQEGETWNTFPQYDQFTIASGLNYYLWGRYDRYVYSFKEEACCKEYYNDTVFTVTPEQLQPRYILDMGRYKIPKERRFEILEGNWLVYSEPAQAYLRPDFHETSQWVFLPYTSWDVTSEDESPRLAMYDKKKGVCYKVKNDRIKNDMPGGLPFYPEARIADDVLLYYLEASEVLELAEEDPSILDYEQLKNLKEDDNPVLMIVQLK</sequence>